<evidence type="ECO:0000259" key="6">
    <source>
        <dbReference type="Pfam" id="PF01343"/>
    </source>
</evidence>
<evidence type="ECO:0000256" key="5">
    <source>
        <dbReference type="SAM" id="Phobius"/>
    </source>
</evidence>
<dbReference type="Proteomes" id="UP000005324">
    <property type="component" value="Unassembled WGS sequence"/>
</dbReference>
<evidence type="ECO:0000256" key="4">
    <source>
        <dbReference type="ARBA" id="ARBA00022825"/>
    </source>
</evidence>
<sequence>MPAMSTPLEQDLLVDRRRLKRRLLFWRVLTVVAVLGAGALLAGRGLPVAGGHLARLTVEGTISDDRKLTEAVLEAARDPAVRGILLSIDSPGGTVAGGEGLHAALRRFRDSGKPVVAVMRGMGASAAYMIAMPAQRVFARDSTLTGSIGVILQSFEASRLLDTLGIRAEMLTSGALKGEPNPFRPLTPEGRAALEAVLRDLHEQFVTIVAEGRNLPRERVAELADGRIYTGRQALELRLIDAIGGEPEARAWLAAEQDIPASTPVRDLDPRSAAERALGVSLRALMKSVVSEWLAIDGARAVWQLRP</sequence>
<dbReference type="PANTHER" id="PTHR42987:SF6">
    <property type="entry name" value="PROTEINASE IV"/>
    <property type="match status" value="1"/>
</dbReference>
<organism evidence="7 8">
    <name type="scientific">Pseudoroseomonas cervicalis ATCC 49957</name>
    <dbReference type="NCBI Taxonomy" id="525371"/>
    <lineage>
        <taxon>Bacteria</taxon>
        <taxon>Pseudomonadati</taxon>
        <taxon>Pseudomonadota</taxon>
        <taxon>Alphaproteobacteria</taxon>
        <taxon>Acetobacterales</taxon>
        <taxon>Roseomonadaceae</taxon>
        <taxon>Roseomonas</taxon>
    </lineage>
</organism>
<dbReference type="EC" id="3.4.-.-" evidence="7"/>
<dbReference type="PANTHER" id="PTHR42987">
    <property type="entry name" value="PEPTIDASE S49"/>
    <property type="match status" value="1"/>
</dbReference>
<keyword evidence="5" id="KW-1133">Transmembrane helix</keyword>
<dbReference type="InterPro" id="IPR047272">
    <property type="entry name" value="S49_SppA_C"/>
</dbReference>
<keyword evidence="4" id="KW-0720">Serine protease</keyword>
<feature type="domain" description="Peptidase S49" evidence="6">
    <location>
        <begin position="108"/>
        <end position="258"/>
    </location>
</feature>
<dbReference type="InterPro" id="IPR029045">
    <property type="entry name" value="ClpP/crotonase-like_dom_sf"/>
</dbReference>
<dbReference type="Pfam" id="PF01343">
    <property type="entry name" value="Peptidase_S49"/>
    <property type="match status" value="1"/>
</dbReference>
<dbReference type="AlphaFoldDB" id="D5RKI9"/>
<evidence type="ECO:0000256" key="2">
    <source>
        <dbReference type="ARBA" id="ARBA00022670"/>
    </source>
</evidence>
<feature type="transmembrane region" description="Helical" evidence="5">
    <location>
        <begin position="24"/>
        <end position="43"/>
    </location>
</feature>
<dbReference type="EMBL" id="ADVL01000268">
    <property type="protein sequence ID" value="EFH12173.1"/>
    <property type="molecule type" value="Genomic_DNA"/>
</dbReference>
<dbReference type="CDD" id="cd07023">
    <property type="entry name" value="S49_Sppa_N_C"/>
    <property type="match status" value="1"/>
</dbReference>
<dbReference type="Gene3D" id="3.90.226.10">
    <property type="entry name" value="2-enoyl-CoA Hydratase, Chain A, domain 1"/>
    <property type="match status" value="2"/>
</dbReference>
<comment type="caution">
    <text evidence="7">The sequence shown here is derived from an EMBL/GenBank/DDBJ whole genome shotgun (WGS) entry which is preliminary data.</text>
</comment>
<comment type="similarity">
    <text evidence="1">Belongs to the peptidase S49 family.</text>
</comment>
<evidence type="ECO:0000313" key="8">
    <source>
        <dbReference type="Proteomes" id="UP000005324"/>
    </source>
</evidence>
<dbReference type="GO" id="GO:0008236">
    <property type="term" value="F:serine-type peptidase activity"/>
    <property type="evidence" value="ECO:0007669"/>
    <property type="project" value="UniProtKB-KW"/>
</dbReference>
<evidence type="ECO:0000256" key="3">
    <source>
        <dbReference type="ARBA" id="ARBA00022801"/>
    </source>
</evidence>
<protein>
    <submittedName>
        <fullName evidence="7">Signal peptide peptidase SppA, 36K type</fullName>
        <ecNumber evidence="7">3.4.-.-</ecNumber>
    </submittedName>
</protein>
<dbReference type="InterPro" id="IPR002142">
    <property type="entry name" value="Peptidase_S49"/>
</dbReference>
<accession>D5RKI9</accession>
<name>D5RKI9_9PROT</name>
<reference evidence="7 8" key="1">
    <citation type="submission" date="2010-04" db="EMBL/GenBank/DDBJ databases">
        <authorList>
            <person name="Qin X."/>
            <person name="Bachman B."/>
            <person name="Battles P."/>
            <person name="Bell A."/>
            <person name="Bess C."/>
            <person name="Bickham C."/>
            <person name="Chaboub L."/>
            <person name="Chen D."/>
            <person name="Coyle M."/>
            <person name="Deiros D.R."/>
            <person name="Dinh H."/>
            <person name="Forbes L."/>
            <person name="Fowler G."/>
            <person name="Francisco L."/>
            <person name="Fu Q."/>
            <person name="Gubbala S."/>
            <person name="Hale W."/>
            <person name="Han Y."/>
            <person name="Hemphill L."/>
            <person name="Highlander S.K."/>
            <person name="Hirani K."/>
            <person name="Hogues M."/>
            <person name="Jackson L."/>
            <person name="Jakkamsetti A."/>
            <person name="Javaid M."/>
            <person name="Jiang H."/>
            <person name="Korchina V."/>
            <person name="Kovar C."/>
            <person name="Lara F."/>
            <person name="Lee S."/>
            <person name="Mata R."/>
            <person name="Mathew T."/>
            <person name="Moen C."/>
            <person name="Morales K."/>
            <person name="Munidasa M."/>
            <person name="Nazareth L."/>
            <person name="Ngo R."/>
            <person name="Nguyen L."/>
            <person name="Okwuonu G."/>
            <person name="Ongeri F."/>
            <person name="Patil S."/>
            <person name="Petrosino J."/>
            <person name="Pham C."/>
            <person name="Pham P."/>
            <person name="Pu L.-L."/>
            <person name="Puazo M."/>
            <person name="Raj R."/>
            <person name="Reid J."/>
            <person name="Rouhana J."/>
            <person name="Saada N."/>
            <person name="Shang Y."/>
            <person name="Simmons D."/>
            <person name="Thornton R."/>
            <person name="Warren J."/>
            <person name="Weissenberger G."/>
            <person name="Zhang J."/>
            <person name="Zhang L."/>
            <person name="Zhou C."/>
            <person name="Zhu D."/>
            <person name="Muzny D."/>
            <person name="Worley K."/>
            <person name="Gibbs R."/>
        </authorList>
    </citation>
    <scope>NUCLEOTIDE SEQUENCE [LARGE SCALE GENOMIC DNA]</scope>
    <source>
        <strain evidence="7 8">ATCC 49957</strain>
    </source>
</reference>
<keyword evidence="5" id="KW-0472">Membrane</keyword>
<keyword evidence="5" id="KW-0812">Transmembrane</keyword>
<evidence type="ECO:0000313" key="7">
    <source>
        <dbReference type="EMBL" id="EFH12173.1"/>
    </source>
</evidence>
<dbReference type="NCBIfam" id="TIGR00706">
    <property type="entry name" value="SppA_dom"/>
    <property type="match status" value="1"/>
</dbReference>
<keyword evidence="3 7" id="KW-0378">Hydrolase</keyword>
<dbReference type="HOGENOM" id="CLU_046540_0_0_5"/>
<keyword evidence="2" id="KW-0645">Protease</keyword>
<dbReference type="InterPro" id="IPR004635">
    <property type="entry name" value="Pept_S49_SppA"/>
</dbReference>
<dbReference type="GO" id="GO:0006508">
    <property type="term" value="P:proteolysis"/>
    <property type="evidence" value="ECO:0007669"/>
    <property type="project" value="UniProtKB-KW"/>
</dbReference>
<dbReference type="SUPFAM" id="SSF52096">
    <property type="entry name" value="ClpP/crotonase"/>
    <property type="match status" value="1"/>
</dbReference>
<keyword evidence="8" id="KW-1185">Reference proteome</keyword>
<proteinExistence type="inferred from homology"/>
<gene>
    <name evidence="7" type="primary">sppA</name>
    <name evidence="7" type="ORF">HMPREF0731_1599</name>
</gene>
<evidence type="ECO:0000256" key="1">
    <source>
        <dbReference type="ARBA" id="ARBA00008683"/>
    </source>
</evidence>